<dbReference type="InterPro" id="IPR036388">
    <property type="entry name" value="WH-like_DNA-bd_sf"/>
</dbReference>
<evidence type="ECO:0000256" key="1">
    <source>
        <dbReference type="ARBA" id="ARBA00009437"/>
    </source>
</evidence>
<dbReference type="InterPro" id="IPR036390">
    <property type="entry name" value="WH_DNA-bd_sf"/>
</dbReference>
<evidence type="ECO:0000313" key="6">
    <source>
        <dbReference type="EMBL" id="SAL59663.1"/>
    </source>
</evidence>
<evidence type="ECO:0000259" key="5">
    <source>
        <dbReference type="PROSITE" id="PS50931"/>
    </source>
</evidence>
<dbReference type="SUPFAM" id="SSF46785">
    <property type="entry name" value="Winged helix' DNA-binding domain"/>
    <property type="match status" value="1"/>
</dbReference>
<feature type="domain" description="HTH lysR-type" evidence="5">
    <location>
        <begin position="4"/>
        <end position="61"/>
    </location>
</feature>
<organism evidence="6 7">
    <name type="scientific">Caballeronia cordobensis</name>
    <name type="common">Burkholderia cordobensis</name>
    <dbReference type="NCBI Taxonomy" id="1353886"/>
    <lineage>
        <taxon>Bacteria</taxon>
        <taxon>Pseudomonadati</taxon>
        <taxon>Pseudomonadota</taxon>
        <taxon>Betaproteobacteria</taxon>
        <taxon>Burkholderiales</taxon>
        <taxon>Burkholderiaceae</taxon>
        <taxon>Caballeronia</taxon>
    </lineage>
</organism>
<dbReference type="InterPro" id="IPR000847">
    <property type="entry name" value="LysR_HTH_N"/>
</dbReference>
<evidence type="ECO:0000256" key="3">
    <source>
        <dbReference type="ARBA" id="ARBA00023125"/>
    </source>
</evidence>
<dbReference type="PRINTS" id="PR00039">
    <property type="entry name" value="HTHLYSR"/>
</dbReference>
<dbReference type="PANTHER" id="PTHR30118">
    <property type="entry name" value="HTH-TYPE TRANSCRIPTIONAL REGULATOR LEUO-RELATED"/>
    <property type="match status" value="1"/>
</dbReference>
<dbReference type="SUPFAM" id="SSF53850">
    <property type="entry name" value="Periplasmic binding protein-like II"/>
    <property type="match status" value="1"/>
</dbReference>
<proteinExistence type="inferred from homology"/>
<dbReference type="AlphaFoldDB" id="A0A158ITQ5"/>
<name>A0A158ITQ5_CABCO</name>
<protein>
    <submittedName>
        <fullName evidence="6">LysR family transcriptional regulator</fullName>
    </submittedName>
</protein>
<evidence type="ECO:0000256" key="2">
    <source>
        <dbReference type="ARBA" id="ARBA00023015"/>
    </source>
</evidence>
<keyword evidence="4" id="KW-0804">Transcription</keyword>
<dbReference type="Gene3D" id="1.10.10.10">
    <property type="entry name" value="Winged helix-like DNA-binding domain superfamily/Winged helix DNA-binding domain"/>
    <property type="match status" value="1"/>
</dbReference>
<dbReference type="PROSITE" id="PS50931">
    <property type="entry name" value="HTH_LYSR"/>
    <property type="match status" value="1"/>
</dbReference>
<dbReference type="Gene3D" id="3.40.190.10">
    <property type="entry name" value="Periplasmic binding protein-like II"/>
    <property type="match status" value="2"/>
</dbReference>
<reference evidence="7" key="1">
    <citation type="submission" date="2016-01" db="EMBL/GenBank/DDBJ databases">
        <authorList>
            <person name="Peeters C."/>
        </authorList>
    </citation>
    <scope>NUCLEOTIDE SEQUENCE [LARGE SCALE GENOMIC DNA]</scope>
</reference>
<dbReference type="CDD" id="cd08459">
    <property type="entry name" value="PBP2_DntR_NahR_LinR_like"/>
    <property type="match status" value="1"/>
</dbReference>
<accession>A0A158ITQ5</accession>
<dbReference type="EMBL" id="FCNY02000016">
    <property type="protein sequence ID" value="SAL59663.1"/>
    <property type="molecule type" value="Genomic_DNA"/>
</dbReference>
<evidence type="ECO:0000313" key="7">
    <source>
        <dbReference type="Proteomes" id="UP000054740"/>
    </source>
</evidence>
<comment type="similarity">
    <text evidence="1">Belongs to the LysR transcriptional regulatory family.</text>
</comment>
<dbReference type="RefSeq" id="WP_053569911.1">
    <property type="nucleotide sequence ID" value="NZ_FCNY02000016.1"/>
</dbReference>
<dbReference type="Pfam" id="PF00126">
    <property type="entry name" value="HTH_1"/>
    <property type="match status" value="1"/>
</dbReference>
<dbReference type="InterPro" id="IPR050389">
    <property type="entry name" value="LysR-type_TF"/>
</dbReference>
<dbReference type="InterPro" id="IPR005119">
    <property type="entry name" value="LysR_subst-bd"/>
</dbReference>
<sequence length="305" mass="34056">MASLDVEWIWVFDEVYKTLSVTSAADRLGMTQGAASTALNRLRDYYGDQLFIRTSRGMLPTPRAVALQPVLHKVREDLEVARTGAPVFEPAHSHRTFRVCMTDLGEISLLPRLLRHLQSNAPGIHVEAEKINADSPRRLEDGAVDLAVGYMPQLDAGFYQQALFEQDFQCIASLSHPRIGKRLGKSAYAVERHVEVFNPATGHTAMVDKALAAAGVSRDIALRVPSFLAVAQIVSETELLATVPRYYALAMLSREPIRRLVVPYELPRYSVKQHWHARFHRDPGNVWLRQTIADLMPGAVSKHAT</sequence>
<keyword evidence="2" id="KW-0805">Transcription regulation</keyword>
<dbReference type="GO" id="GO:0003700">
    <property type="term" value="F:DNA-binding transcription factor activity"/>
    <property type="evidence" value="ECO:0007669"/>
    <property type="project" value="InterPro"/>
</dbReference>
<dbReference type="Proteomes" id="UP000054740">
    <property type="component" value="Unassembled WGS sequence"/>
</dbReference>
<evidence type="ECO:0000256" key="4">
    <source>
        <dbReference type="ARBA" id="ARBA00023163"/>
    </source>
</evidence>
<dbReference type="GO" id="GO:0003677">
    <property type="term" value="F:DNA binding"/>
    <property type="evidence" value="ECO:0007669"/>
    <property type="project" value="UniProtKB-KW"/>
</dbReference>
<dbReference type="Pfam" id="PF03466">
    <property type="entry name" value="LysR_substrate"/>
    <property type="match status" value="1"/>
</dbReference>
<keyword evidence="3" id="KW-0238">DNA-binding</keyword>
<gene>
    <name evidence="6" type="ORF">AWB70_05363</name>
</gene>
<dbReference type="PANTHER" id="PTHR30118:SF15">
    <property type="entry name" value="TRANSCRIPTIONAL REGULATORY PROTEIN"/>
    <property type="match status" value="1"/>
</dbReference>
<keyword evidence="7" id="KW-1185">Reference proteome</keyword>